<reference evidence="1 2" key="1">
    <citation type="journal article" date="2015" name="Genome Biol. Evol.">
        <title>The Dynamics of Genetic Interactions between Vibrio metoecus and Vibrio cholerae, Two Close Relatives Co-Occurring in the Environment.</title>
        <authorList>
            <person name="Orata F.D."/>
            <person name="Kirchberger P.C."/>
            <person name="Meheust R."/>
            <person name="Barlow E.J."/>
            <person name="Tarr C.L."/>
            <person name="Boucher Y."/>
        </authorList>
    </citation>
    <scope>NUCLEOTIDE SEQUENCE [LARGE SCALE GENOMIC DNA]</scope>
    <source>
        <strain evidence="1 2">08-2459</strain>
    </source>
</reference>
<accession>A0A0Q0PSA5</accession>
<evidence type="ECO:0000313" key="1">
    <source>
        <dbReference type="EMBL" id="KQA23085.1"/>
    </source>
</evidence>
<dbReference type="AlphaFoldDB" id="A0A0Q0PSA5"/>
<protein>
    <submittedName>
        <fullName evidence="1">LPS biosynthesis protein</fullName>
    </submittedName>
</protein>
<dbReference type="RefSeq" id="WP_055028105.1">
    <property type="nucleotide sequence ID" value="NZ_CP035688.1"/>
</dbReference>
<evidence type="ECO:0000313" key="2">
    <source>
        <dbReference type="Proteomes" id="UP000053724"/>
    </source>
</evidence>
<dbReference type="Proteomes" id="UP000053724">
    <property type="component" value="Unassembled WGS sequence"/>
</dbReference>
<dbReference type="NCBIfam" id="TIGR03573">
    <property type="entry name" value="WbuX"/>
    <property type="match status" value="1"/>
</dbReference>
<comment type="caution">
    <text evidence="1">The sequence shown here is derived from an EMBL/GenBank/DDBJ whole genome shotgun (WGS) entry which is preliminary data.</text>
</comment>
<dbReference type="SUPFAM" id="SSF52402">
    <property type="entry name" value="Adenine nucleotide alpha hydrolases-like"/>
    <property type="match status" value="1"/>
</dbReference>
<gene>
    <name evidence="1" type="ORF">AAY55_13015</name>
</gene>
<dbReference type="EMBL" id="LCUF01000017">
    <property type="protein sequence ID" value="KQA23085.1"/>
    <property type="molecule type" value="Genomic_DNA"/>
</dbReference>
<sequence length="379" mass="42757">MKYCQKCLTTDLRPNASLSDGICIACRYSASVHHDNVRLKLKLLQDKIQKSRQKQRNKGAYDCIVGVSGGKDSTRQAHWVRDRLGLRPLLICCAYPPKQMSEIGAKNLTNLIEMGFDMIAATPAPQTAAQLALESFKQFGNVCKSTEMSLFSTVPRLAIELGVNTIFWGENPALQVGDAAVKGFDEFDGNNLRRLNTLTAGGTDWLKNSVKHPYNAEHYLYPDEIEFERKKINIFYLGPAWDDWSNDDNSIYASLQGLTLRPGEELETGDLSNASMLDEEFTNINMMLKYYKFGFGRATDVVNEKIRAGKLTREQGIEIAEKYDGLCCDRIVKSYSDYVGITVDEFWNIANKWVNTSIFDIRSGQRPIRKFTVGVDYEG</sequence>
<dbReference type="InterPro" id="IPR020022">
    <property type="entry name" value="N-acetyl_sugar_amidoTrfase"/>
</dbReference>
<organism evidence="1 2">
    <name type="scientific">Vibrio metoecus</name>
    <dbReference type="NCBI Taxonomy" id="1481663"/>
    <lineage>
        <taxon>Bacteria</taxon>
        <taxon>Pseudomonadati</taxon>
        <taxon>Pseudomonadota</taxon>
        <taxon>Gammaproteobacteria</taxon>
        <taxon>Vibrionales</taxon>
        <taxon>Vibrionaceae</taxon>
        <taxon>Vibrio</taxon>
    </lineage>
</organism>
<dbReference type="PATRIC" id="fig|1481663.8.peg.1721"/>
<proteinExistence type="predicted"/>
<name>A0A0Q0PSA5_VIBMT</name>